<evidence type="ECO:0000256" key="6">
    <source>
        <dbReference type="ARBA" id="ARBA00022989"/>
    </source>
</evidence>
<dbReference type="GO" id="GO:0004769">
    <property type="term" value="F:steroid Delta-isomerase activity"/>
    <property type="evidence" value="ECO:0007669"/>
    <property type="project" value="TreeGrafter"/>
</dbReference>
<dbReference type="GO" id="GO:0047750">
    <property type="term" value="F:cholestenol delta-isomerase activity"/>
    <property type="evidence" value="ECO:0007669"/>
    <property type="project" value="InterPro"/>
</dbReference>
<evidence type="ECO:0000256" key="14">
    <source>
        <dbReference type="SAM" id="Phobius"/>
    </source>
</evidence>
<protein>
    <submittedName>
        <fullName evidence="16">Sterol isomerase isoform 1</fullName>
    </submittedName>
    <submittedName>
        <fullName evidence="17">Sterol isomerase isoform 2</fullName>
    </submittedName>
</protein>
<dbReference type="GO" id="GO:0005783">
    <property type="term" value="C:endoplasmic reticulum"/>
    <property type="evidence" value="ECO:0007669"/>
    <property type="project" value="TreeGrafter"/>
</dbReference>
<evidence type="ECO:0000313" key="16">
    <source>
        <dbReference type="EMBL" id="QFF91466.1"/>
    </source>
</evidence>
<feature type="transmembrane region" description="Helical" evidence="14">
    <location>
        <begin position="28"/>
        <end position="50"/>
    </location>
</feature>
<comment type="subcellular location">
    <subcellularLocation>
        <location evidence="1">Membrane</location>
        <topology evidence="1">Multi-pass membrane protein</topology>
    </subcellularLocation>
</comment>
<dbReference type="InterPro" id="IPR033118">
    <property type="entry name" value="EXPERA"/>
</dbReference>
<dbReference type="InterPro" id="IPR007905">
    <property type="entry name" value="EBP"/>
</dbReference>
<dbReference type="GO" id="GO:0016020">
    <property type="term" value="C:membrane"/>
    <property type="evidence" value="ECO:0007669"/>
    <property type="project" value="UniProtKB-SubCell"/>
</dbReference>
<gene>
    <name evidence="17" type="primary">EBP</name>
</gene>
<keyword evidence="8" id="KW-0443">Lipid metabolism</keyword>
<dbReference type="GO" id="GO:0000247">
    <property type="term" value="F:C-8 sterol isomerase activity"/>
    <property type="evidence" value="ECO:0007669"/>
    <property type="project" value="TreeGrafter"/>
</dbReference>
<dbReference type="Pfam" id="PF05241">
    <property type="entry name" value="EBP"/>
    <property type="match status" value="1"/>
</dbReference>
<evidence type="ECO:0000259" key="15">
    <source>
        <dbReference type="PROSITE" id="PS51751"/>
    </source>
</evidence>
<feature type="transmembrane region" description="Helical" evidence="14">
    <location>
        <begin position="126"/>
        <end position="143"/>
    </location>
</feature>
<feature type="transmembrane region" description="Helical" evidence="14">
    <location>
        <begin position="185"/>
        <end position="207"/>
    </location>
</feature>
<reference evidence="17" key="1">
    <citation type="submission" date="2019-02" db="EMBL/GenBank/DDBJ databases">
        <authorList>
            <person name="Vechtova P."/>
            <person name="Dzyuba B."/>
            <person name="Dzyuba V."/>
            <person name="Silveira A.N."/>
            <person name="Silveira R.V."/>
            <person name="Fussy Z."/>
            <person name="Grubhoffer L."/>
            <person name="Rodina M."/>
            <person name="Sterba J."/>
        </authorList>
    </citation>
    <scope>NUCLEOTIDE SEQUENCE</scope>
</reference>
<evidence type="ECO:0000256" key="8">
    <source>
        <dbReference type="ARBA" id="ARBA00023098"/>
    </source>
</evidence>
<evidence type="ECO:0000256" key="7">
    <source>
        <dbReference type="ARBA" id="ARBA00023011"/>
    </source>
</evidence>
<evidence type="ECO:0000256" key="1">
    <source>
        <dbReference type="ARBA" id="ARBA00004141"/>
    </source>
</evidence>
<keyword evidence="11" id="KW-0753">Steroid metabolism</keyword>
<dbReference type="PANTHER" id="PTHR14207">
    <property type="entry name" value="STEROL ISOMERASE"/>
    <property type="match status" value="1"/>
</dbReference>
<proteinExistence type="evidence at transcript level"/>
<dbReference type="EMBL" id="MK545420">
    <property type="protein sequence ID" value="QFF91467.1"/>
    <property type="molecule type" value="mRNA"/>
</dbReference>
<name>A0A5J6SHK3_POTMO</name>
<keyword evidence="9 13" id="KW-0472">Membrane</keyword>
<evidence type="ECO:0000256" key="13">
    <source>
        <dbReference type="PROSITE-ProRule" id="PRU01087"/>
    </source>
</evidence>
<keyword evidence="10" id="KW-1207">Sterol metabolism</keyword>
<keyword evidence="6 13" id="KW-1133">Transmembrane helix</keyword>
<feature type="transmembrane region" description="Helical" evidence="14">
    <location>
        <begin position="62"/>
        <end position="81"/>
    </location>
</feature>
<evidence type="ECO:0000256" key="9">
    <source>
        <dbReference type="ARBA" id="ARBA00023136"/>
    </source>
</evidence>
<feature type="domain" description="EXPERA" evidence="15">
    <location>
        <begin position="63"/>
        <end position="206"/>
    </location>
</feature>
<evidence type="ECO:0000256" key="11">
    <source>
        <dbReference type="ARBA" id="ARBA00023221"/>
    </source>
</evidence>
<evidence type="ECO:0000256" key="4">
    <source>
        <dbReference type="ARBA" id="ARBA00022692"/>
    </source>
</evidence>
<comment type="similarity">
    <text evidence="2">Belongs to the EBP family.</text>
</comment>
<dbReference type="PANTHER" id="PTHR14207:SF0">
    <property type="entry name" value="3-BETA-HYDROXYSTEROID-DELTA(8),DELTA(7)-ISOMERASE"/>
    <property type="match status" value="1"/>
</dbReference>
<keyword evidence="3" id="KW-0444">Lipid biosynthesis</keyword>
<keyword evidence="5" id="KW-0752">Steroid biosynthesis</keyword>
<evidence type="ECO:0000256" key="3">
    <source>
        <dbReference type="ARBA" id="ARBA00022516"/>
    </source>
</evidence>
<feature type="transmembrane region" description="Helical" evidence="14">
    <location>
        <begin position="150"/>
        <end position="170"/>
    </location>
</feature>
<dbReference type="AlphaFoldDB" id="A0A5J6SHK3"/>
<evidence type="ECO:0000256" key="10">
    <source>
        <dbReference type="ARBA" id="ARBA00023166"/>
    </source>
</evidence>
<evidence type="ECO:0000313" key="17">
    <source>
        <dbReference type="EMBL" id="QFF91467.1"/>
    </source>
</evidence>
<dbReference type="PROSITE" id="PS51751">
    <property type="entry name" value="EXPERA"/>
    <property type="match status" value="1"/>
</dbReference>
<accession>A0A5J6SHK3</accession>
<evidence type="ECO:0000256" key="5">
    <source>
        <dbReference type="ARBA" id="ARBA00022955"/>
    </source>
</evidence>
<keyword evidence="4 13" id="KW-0812">Transmembrane</keyword>
<sequence length="230" mass="26406">MAEAATVAHPYWPRELHLPGYRRNERSLWSLLSFLFAGSGLLLAATWLLTARVRTRVGRPGVARRLAVCWFAVCAFVHGVIEGWFSLYHGQLAGDQAFLSQLWKEYAKSDSRYISSDNFTVCMETITAWTWGPLSIWTVYAFLRNKPYRFVLQLVVSLGQLYGDVLYFFTEYRDGFSHGDVGHPLYFWFYFVFLNSLWILIPAALILDAWSQLSATQAVADQERPKPKST</sequence>
<dbReference type="EMBL" id="MK545419">
    <property type="protein sequence ID" value="QFF91466.1"/>
    <property type="molecule type" value="mRNA"/>
</dbReference>
<evidence type="ECO:0000256" key="12">
    <source>
        <dbReference type="ARBA" id="ARBA00023235"/>
    </source>
</evidence>
<keyword evidence="7" id="KW-0756">Sterol biosynthesis</keyword>
<evidence type="ECO:0000256" key="2">
    <source>
        <dbReference type="ARBA" id="ARBA00008337"/>
    </source>
</evidence>
<keyword evidence="12 17" id="KW-0413">Isomerase</keyword>
<dbReference type="GO" id="GO:0006695">
    <property type="term" value="P:cholesterol biosynthetic process"/>
    <property type="evidence" value="ECO:0007669"/>
    <property type="project" value="TreeGrafter"/>
</dbReference>
<organism evidence="17">
    <name type="scientific">Potamotrygon motoro</name>
    <name type="common">Ocellate river stingray</name>
    <name type="synonym">Taeniura motoro</name>
    <dbReference type="NCBI Taxonomy" id="86373"/>
    <lineage>
        <taxon>Eukaryota</taxon>
        <taxon>Metazoa</taxon>
        <taxon>Chordata</taxon>
        <taxon>Craniata</taxon>
        <taxon>Vertebrata</taxon>
        <taxon>Chondrichthyes</taxon>
        <taxon>Elasmobranchii</taxon>
        <taxon>Batoidea</taxon>
        <taxon>Myliobatiformes</taxon>
        <taxon>Potamotrygonidae</taxon>
        <taxon>Potamotrygon</taxon>
    </lineage>
</organism>